<reference evidence="1 2" key="1">
    <citation type="journal article" date="2021" name="Front. Genet.">
        <title>Chromosome-Level Genome Assembly Reveals Significant Gene Expansion in the Toll and IMD Signaling Pathways of Dendrolimus kikuchii.</title>
        <authorList>
            <person name="Zhou J."/>
            <person name="Wu P."/>
            <person name="Xiong Z."/>
            <person name="Liu N."/>
            <person name="Zhao N."/>
            <person name="Ji M."/>
            <person name="Qiu Y."/>
            <person name="Yang B."/>
        </authorList>
    </citation>
    <scope>NUCLEOTIDE SEQUENCE [LARGE SCALE GENOMIC DNA]</scope>
    <source>
        <strain evidence="1">Ann1</strain>
    </source>
</reference>
<keyword evidence="2" id="KW-1185">Reference proteome</keyword>
<sequence length="1932" mass="222489">MEDSKTSTRDPAYIEKKREELKIFFKGINLSQEAIDKAIENELRPLMDKSQTGNKPYIEASFPGEVKSEYEVMTEQPFTKVEDHNKPLDLEEIKKILSNNPVLIDKARQIQIVSQHDRKDIAMPLEDINLDKYKDMRQEIDAAGSQEEIEKINYKHMHALMSSVADFKSKSVKLDNEAKVDEPDSEESDSNEKEFEAIEKVVSQYTNKSYETRFQETKDMLLKMADRYDDPDFEDCDIEVIGIENDHILKDSSVQIIKGSFRQTAYEEIKEKYSINEAMNIPLKYNPVTPNLSGQVNNKFNESKKSEKMITVEDIFPKNLEAKLKDTEKRLRDINSVLNEATTPSQIESNKCKEKVISNPNISDLEETSSNLQEHETLSSHLVDNDLKETEEQINKTEEQSLTPNSQKFDERMEQTLYAALQDTYELSHNENRDNKDLEFKEMKNLARYIVEGAENLSTLIREDITNKLNSMNELLNDVNEALENSKKSNIAYKKIKEESENLRKEREAKLAKSRQYVNGDVSKENSSNVTDSDIDDIYSAIGKLNTEIKGHEDRINKSRENYELRNKECKTFIKEVDDVLLKSQHVLHPLKTPAADLEGKNFQDQDNENNTKTSKSVDTVNENSEKMRKELWDIDIEYKDERNKRLAEFKQQELERNKRINDLLFEIKDKMKDNKEVLKLANNLLRREETRKKTLEENTKNRELLTIETDARAKGDHVRVKDMVAIGESKIPLLSGVGEGVQACLTDYEKRQQEKEKQKKDAEEKEKLRQRQYQLKVERELEEMNRAPRMTKEFIKNHCRQHKLYCTPYLNDILYLHFKGFSKIENLEEYTGLKCIFLENNGIQRIEGLDTLSELKCLYLHYNVVRKIENLDGCPKLDTLNLDHNYVCKIENLDAVPDLHTLSIAHNMLSSVDDLEHLKLCKNLSVLDLSYNRLEDPLIIDVLADMAVLKVLVLTGNPVIRSIPAYRKTLTLRLRELLNLDNRPVFPRDRACAEAWQRGGIDEEIAERRRWIAKDQEKVMQSVRYLIKMRDEKKAIREAKELDEREKLGLPPKDDTVEELKQGENDSLKAIENLSPKDNLQEQVCTKDGVVIDMLTGSEAEDSTSEESSSENSDTEKDETATKKIEWCKVEQGKRLVQEINDAQAPPPPEDLWYGYRGDLKSSQPSVDRSFKSDFQALSNLFFNQQPHTDRKRITEILEDSTKPKEQMVITEITEDLEKNSIQAERKPLIEVIETEDEPNIDQHTNIEQKANIEILDAENIIIDHDRKLITNIKDTKQELSTSKINKSSLEDIIKSNDSQTQFKSDKKPMKMIIINEIPISKENHEGNEKQEVKDGKSGKNETDVQKEEIAVSSSSTDNTQWRPSAEKQGEGISLINYMHHMNKEPCEGSDEDLEPSAEDLELFDELEREEQERQARIARGEPAVDPMKLYDKETMDAFYKAEEQTPAHEVKEKTFHTTYKHDNAFDRIALSQLTAGEKPDQNKVKLTYVPGATLFQYIDHQAPITEVQYEIGEEKLDISSSSPDTESINASSDTDTTSEEEEPAKVPVKAKSRNRPTTASSSKYRHSNNHKSCETKSEYTDTNTKDGNSADRKENKDTGRYRKSFCDVNENQSGVNNIGNDDNLNIQDRATAESVEEANEIKFNATRSSFNNTLSDDRDEAKQSIIDTINSYEDSRFPSQGVNYMNMSENARIENSVATEILDRTLQYQEQEFYRQYDVINSHAGKIDNRTNSIIEHMSEELDNQYTLPEVSRILEVHMDVAEQRWRAGGFVHYIPNSPPESIHDENDTTLIPSHDTSLEDTLTDDIDKLLTINEDNRDGNDNERKDGESDGNKKSDTIVEIHSDDKTNVNNVAINLDNDDEKLDEPINYDKVNESITSDNHLPDDNGEDLFEDCINDDKNGDEAPFNRIDDSYSLEMKLALGIGDNVHD</sequence>
<accession>A0ACC1CGG1</accession>
<name>A0ACC1CGG1_9NEOP</name>
<organism evidence="1 2">
    <name type="scientific">Dendrolimus kikuchii</name>
    <dbReference type="NCBI Taxonomy" id="765133"/>
    <lineage>
        <taxon>Eukaryota</taxon>
        <taxon>Metazoa</taxon>
        <taxon>Ecdysozoa</taxon>
        <taxon>Arthropoda</taxon>
        <taxon>Hexapoda</taxon>
        <taxon>Insecta</taxon>
        <taxon>Pterygota</taxon>
        <taxon>Neoptera</taxon>
        <taxon>Endopterygota</taxon>
        <taxon>Lepidoptera</taxon>
        <taxon>Glossata</taxon>
        <taxon>Ditrysia</taxon>
        <taxon>Bombycoidea</taxon>
        <taxon>Lasiocampidae</taxon>
        <taxon>Dendrolimus</taxon>
    </lineage>
</organism>
<proteinExistence type="predicted"/>
<protein>
    <submittedName>
        <fullName evidence="1">Uncharacterized protein</fullName>
    </submittedName>
</protein>
<evidence type="ECO:0000313" key="2">
    <source>
        <dbReference type="Proteomes" id="UP000824533"/>
    </source>
</evidence>
<gene>
    <name evidence="1" type="ORF">K1T71_013445</name>
</gene>
<comment type="caution">
    <text evidence="1">The sequence shown here is derived from an EMBL/GenBank/DDBJ whole genome shotgun (WGS) entry which is preliminary data.</text>
</comment>
<dbReference type="Proteomes" id="UP000824533">
    <property type="component" value="Linkage Group LG26"/>
</dbReference>
<evidence type="ECO:0000313" key="1">
    <source>
        <dbReference type="EMBL" id="KAJ0170673.1"/>
    </source>
</evidence>
<dbReference type="EMBL" id="CM034412">
    <property type="protein sequence ID" value="KAJ0170673.1"/>
    <property type="molecule type" value="Genomic_DNA"/>
</dbReference>